<keyword evidence="5 7" id="KW-0408">Iron</keyword>
<evidence type="ECO:0000256" key="7">
    <source>
        <dbReference type="RuleBase" id="RU000461"/>
    </source>
</evidence>
<dbReference type="InterPro" id="IPR017972">
    <property type="entry name" value="Cyt_P450_CS"/>
</dbReference>
<dbReference type="OrthoDB" id="502624at2"/>
<reference evidence="10" key="1">
    <citation type="submission" date="2016-10" db="EMBL/GenBank/DDBJ databases">
        <authorList>
            <person name="Varghese N."/>
        </authorList>
    </citation>
    <scope>NUCLEOTIDE SEQUENCE [LARGE SCALE GENOMIC DNA]</scope>
    <source>
        <strain evidence="10">DSM 44719</strain>
    </source>
</reference>
<dbReference type="InterPro" id="IPR002397">
    <property type="entry name" value="Cyt_P450_B"/>
</dbReference>
<feature type="region of interest" description="Disordered" evidence="8">
    <location>
        <begin position="1"/>
        <end position="21"/>
    </location>
</feature>
<dbReference type="InterPro" id="IPR036396">
    <property type="entry name" value="Cyt_P450_sf"/>
</dbReference>
<dbReference type="Proteomes" id="UP000183407">
    <property type="component" value="Unassembled WGS sequence"/>
</dbReference>
<dbReference type="GO" id="GO:0005506">
    <property type="term" value="F:iron ion binding"/>
    <property type="evidence" value="ECO:0007669"/>
    <property type="project" value="InterPro"/>
</dbReference>
<comment type="similarity">
    <text evidence="1 7">Belongs to the cytochrome P450 family.</text>
</comment>
<sequence length="403" mass="45183">MTNESAPINHSRRDDHDFDPQVPEAFDTAHTQFREIRSRCPVARSQEFGGFWAMLGYPELLEVITDISRFTTTKQNAIPSFAFTGVRPPLHLDPPEHMAYRRIINQFFTPPKMRAIEPKVRRCSTELLDPLIHKGKVDVALEYSQKLPAHVFAEFFNLSVELSSDIKRISGTYVDAIQVLDHDTVRRLSRELYQVAQAIIDDRASGSYSPDEDLTAALLDGTHDGEPLPAAMILGCVRQLIVTGMVAPSVFIGNMFVHLGRDTDLQSFLRANPDKIPAAVEEFLRLYNPYRGMARTARDTTTVGGQEILKDDPIALVYTAANRDPRVFESPDEFILDRSNIKDHISFGRGTHSCPGAPLARIMLTVTLEEALSRAEFLLTDSPGMAMWAEWGTRSVPLEFIGL</sequence>
<name>A0A1H5E718_RHOJO</name>
<dbReference type="Pfam" id="PF00067">
    <property type="entry name" value="p450"/>
    <property type="match status" value="1"/>
</dbReference>
<accession>A0A1H5E718</accession>
<dbReference type="AlphaFoldDB" id="A0A1H5E718"/>
<gene>
    <name evidence="9" type="ORF">SAMN04490220_5845</name>
</gene>
<dbReference type="PANTHER" id="PTHR46696:SF6">
    <property type="entry name" value="P450, PUTATIVE (EUROFUNG)-RELATED"/>
    <property type="match status" value="1"/>
</dbReference>
<evidence type="ECO:0000256" key="1">
    <source>
        <dbReference type="ARBA" id="ARBA00010617"/>
    </source>
</evidence>
<dbReference type="GO" id="GO:0016705">
    <property type="term" value="F:oxidoreductase activity, acting on paired donors, with incorporation or reduction of molecular oxygen"/>
    <property type="evidence" value="ECO:0007669"/>
    <property type="project" value="InterPro"/>
</dbReference>
<evidence type="ECO:0000256" key="8">
    <source>
        <dbReference type="SAM" id="MobiDB-lite"/>
    </source>
</evidence>
<dbReference type="PRINTS" id="PR00359">
    <property type="entry name" value="BP450"/>
</dbReference>
<keyword evidence="6 7" id="KW-0503">Monooxygenase</keyword>
<keyword evidence="4 7" id="KW-0560">Oxidoreductase</keyword>
<dbReference type="InterPro" id="IPR001128">
    <property type="entry name" value="Cyt_P450"/>
</dbReference>
<evidence type="ECO:0000256" key="4">
    <source>
        <dbReference type="ARBA" id="ARBA00023002"/>
    </source>
</evidence>
<dbReference type="PANTHER" id="PTHR46696">
    <property type="entry name" value="P450, PUTATIVE (EUROFUNG)-RELATED"/>
    <property type="match status" value="1"/>
</dbReference>
<keyword evidence="2 7" id="KW-0349">Heme</keyword>
<dbReference type="RefSeq" id="WP_073359537.1">
    <property type="nucleotide sequence ID" value="NZ_FNTL01000004.1"/>
</dbReference>
<dbReference type="Gene3D" id="1.10.630.10">
    <property type="entry name" value="Cytochrome P450"/>
    <property type="match status" value="1"/>
</dbReference>
<dbReference type="PROSITE" id="PS00086">
    <property type="entry name" value="CYTOCHROME_P450"/>
    <property type="match status" value="1"/>
</dbReference>
<organism evidence="9 10">
    <name type="scientific">Rhodococcus jostii</name>
    <dbReference type="NCBI Taxonomy" id="132919"/>
    <lineage>
        <taxon>Bacteria</taxon>
        <taxon>Bacillati</taxon>
        <taxon>Actinomycetota</taxon>
        <taxon>Actinomycetes</taxon>
        <taxon>Mycobacteriales</taxon>
        <taxon>Nocardiaceae</taxon>
        <taxon>Rhodococcus</taxon>
    </lineage>
</organism>
<evidence type="ECO:0000256" key="5">
    <source>
        <dbReference type="ARBA" id="ARBA00023004"/>
    </source>
</evidence>
<evidence type="ECO:0000256" key="2">
    <source>
        <dbReference type="ARBA" id="ARBA00022617"/>
    </source>
</evidence>
<dbReference type="GO" id="GO:0020037">
    <property type="term" value="F:heme binding"/>
    <property type="evidence" value="ECO:0007669"/>
    <property type="project" value="InterPro"/>
</dbReference>
<evidence type="ECO:0000313" key="10">
    <source>
        <dbReference type="Proteomes" id="UP000183407"/>
    </source>
</evidence>
<proteinExistence type="inferred from homology"/>
<dbReference type="GO" id="GO:0004497">
    <property type="term" value="F:monooxygenase activity"/>
    <property type="evidence" value="ECO:0007669"/>
    <property type="project" value="UniProtKB-KW"/>
</dbReference>
<dbReference type="EMBL" id="FNTL01000004">
    <property type="protein sequence ID" value="SED86879.1"/>
    <property type="molecule type" value="Genomic_DNA"/>
</dbReference>
<evidence type="ECO:0000256" key="6">
    <source>
        <dbReference type="ARBA" id="ARBA00023033"/>
    </source>
</evidence>
<evidence type="ECO:0000256" key="3">
    <source>
        <dbReference type="ARBA" id="ARBA00022723"/>
    </source>
</evidence>
<dbReference type="SUPFAM" id="SSF48264">
    <property type="entry name" value="Cytochrome P450"/>
    <property type="match status" value="1"/>
</dbReference>
<protein>
    <submittedName>
        <fullName evidence="9">Cytochrome P450</fullName>
    </submittedName>
</protein>
<keyword evidence="3 7" id="KW-0479">Metal-binding</keyword>
<evidence type="ECO:0000313" key="9">
    <source>
        <dbReference type="EMBL" id="SED86879.1"/>
    </source>
</evidence>